<proteinExistence type="inferred from homology"/>
<dbReference type="PIRSF" id="PIRSF006287">
    <property type="entry name" value="UCP006287"/>
    <property type="match status" value="1"/>
</dbReference>
<dbReference type="InterPro" id="IPR008249">
    <property type="entry name" value="UPF0231"/>
</dbReference>
<accession>A0AAW6QB46</accession>
<gene>
    <name evidence="2" type="ORF">P7M15_08645</name>
</gene>
<dbReference type="GeneID" id="93227006"/>
<dbReference type="Pfam" id="PF06062">
    <property type="entry name" value="UPF0231"/>
    <property type="match status" value="1"/>
</dbReference>
<evidence type="ECO:0000313" key="3">
    <source>
        <dbReference type="Proteomes" id="UP001214976"/>
    </source>
</evidence>
<dbReference type="AlphaFoldDB" id="A0AAW6QB46"/>
<dbReference type="RefSeq" id="WP_202935793.1">
    <property type="nucleotide sequence ID" value="NZ_JARQTO010000009.1"/>
</dbReference>
<evidence type="ECO:0000313" key="2">
    <source>
        <dbReference type="EMBL" id="MDG2950582.1"/>
    </source>
</evidence>
<evidence type="ECO:0000256" key="1">
    <source>
        <dbReference type="ARBA" id="ARBA00005367"/>
    </source>
</evidence>
<dbReference type="EMBL" id="JARQTW010000013">
    <property type="protein sequence ID" value="MDG2950582.1"/>
    <property type="molecule type" value="Genomic_DNA"/>
</dbReference>
<dbReference type="NCBIfam" id="NF003575">
    <property type="entry name" value="PRK05248.1-2"/>
    <property type="match status" value="1"/>
</dbReference>
<protein>
    <submittedName>
        <fullName evidence="2">YacL family protein</fullName>
    </submittedName>
</protein>
<comment type="similarity">
    <text evidence="1">Belongs to the UPF0231 family.</text>
</comment>
<sequence length="122" mass="14061">MDFQFTSLHGDIVAKCSMEHIALANWFNIEVRSNSSLIFTALAEIAKAQNHNGERESCLIGKEYSLFIRADEVMVKANNLDITADPEQELEQNFHYYDAESIAFCGLEDFEHFLRSYQDFIQ</sequence>
<name>A0AAW6QB46_9PAST</name>
<comment type="caution">
    <text evidence="2">The sequence shown here is derived from an EMBL/GenBank/DDBJ whole genome shotgun (WGS) entry which is preliminary data.</text>
</comment>
<reference evidence="2" key="1">
    <citation type="submission" date="2023-03" db="EMBL/GenBank/DDBJ databases">
        <title>Classification of Bisgaard taxon 6 and taxon 10 as Exercitatus varius gen. nov., spec. nov.</title>
        <authorList>
            <person name="Christensen H."/>
        </authorList>
    </citation>
    <scope>NUCLEOTIDE SEQUENCE</scope>
    <source>
        <strain evidence="2">86116</strain>
    </source>
</reference>
<dbReference type="Proteomes" id="UP001214976">
    <property type="component" value="Unassembled WGS sequence"/>
</dbReference>
<organism evidence="2 3">
    <name type="scientific">Exercitatus varius</name>
    <dbReference type="NCBI Taxonomy" id="67857"/>
    <lineage>
        <taxon>Bacteria</taxon>
        <taxon>Pseudomonadati</taxon>
        <taxon>Pseudomonadota</taxon>
        <taxon>Gammaproteobacteria</taxon>
        <taxon>Pasteurellales</taxon>
        <taxon>Pasteurellaceae</taxon>
        <taxon>Exercitatus</taxon>
    </lineage>
</organism>